<evidence type="ECO:0000313" key="3">
    <source>
        <dbReference type="EMBL" id="CAK0878202.1"/>
    </source>
</evidence>
<protein>
    <submittedName>
        <fullName evidence="3">Uncharacterized protein</fullName>
    </submittedName>
</protein>
<evidence type="ECO:0000256" key="2">
    <source>
        <dbReference type="SAM" id="MobiDB-lite"/>
    </source>
</evidence>
<feature type="region of interest" description="Disordered" evidence="2">
    <location>
        <begin position="1"/>
        <end position="26"/>
    </location>
</feature>
<keyword evidence="4" id="KW-1185">Reference proteome</keyword>
<dbReference type="EMBL" id="CAUYUJ010017825">
    <property type="protein sequence ID" value="CAK0878202.1"/>
    <property type="molecule type" value="Genomic_DNA"/>
</dbReference>
<accession>A0ABN9W0F7</accession>
<comment type="caution">
    <text evidence="3">The sequence shown here is derived from an EMBL/GenBank/DDBJ whole genome shotgun (WGS) entry which is preliminary data.</text>
</comment>
<gene>
    <name evidence="3" type="ORF">PCOR1329_LOCUS62044</name>
</gene>
<keyword evidence="1" id="KW-0175">Coiled coil</keyword>
<dbReference type="SUPFAM" id="SSF56219">
    <property type="entry name" value="DNase I-like"/>
    <property type="match status" value="1"/>
</dbReference>
<sequence>MAVDKPGDTAVAKCRKAEQQERAQMAPEDILRSALARQSNCKHEIERLEAKVQDLKGQLDDATDQLAKAQQQIGGMNAEVAQARLAMGPPPAPGMAEAATAVASLQQILQGARDSITAGQDRNVVGGSILDSLADHINRVGVAVPTQGAAFRAAGGQPAGASATSTAAPPPAGVVPAATAPAAAAGKGVINSFQYVPPAAEAVAWENGGVIDGFESLRSWAVAVHVHVGPTGGIIVGCAYLESVGASDHLTANYKKLMRIGEALRYFSAPYIFAADWNAEPSLLDELGFMQVLPAIAVAPPTGTCRAATTGNLSTIGYWLTSPDFAKVCMAPRVMDEWAPRPHYPVRLDLAARPRVHLQLHHRAPKPFPRQQPRFAGASPLPGPPLPKPYIEVVQGDARRGPPEGAQAAQQRLDALYSTFTTFVEQDLSHIYQIQEAERYCGRAARPTYVWRPVGGPPLRPGRPAAGAEARYMRNLALALQDLVRSITHQSDPAVRWQRLARALRPGHRQGIHSQEGAFLYGAAWRFIHYAVMQDSHVCRTLFTAYASTVESHAEQLESQAARKRTDQFRKWAQDAMVTGAPPLFGMTKLKGWAHNEVDRFGVRTALPQAVADSQMDFWNDIWKGDVVSPKPDKDMVMKGFGDIAALQGGNIINEHTTTQLDGMEGNISDIRCTMSKDVLPVQTIDEISAASRTFAWKT</sequence>
<proteinExistence type="predicted"/>
<reference evidence="3" key="1">
    <citation type="submission" date="2023-10" db="EMBL/GenBank/DDBJ databases">
        <authorList>
            <person name="Chen Y."/>
            <person name="Shah S."/>
            <person name="Dougan E. K."/>
            <person name="Thang M."/>
            <person name="Chan C."/>
        </authorList>
    </citation>
    <scope>NUCLEOTIDE SEQUENCE [LARGE SCALE GENOMIC DNA]</scope>
</reference>
<dbReference type="Proteomes" id="UP001189429">
    <property type="component" value="Unassembled WGS sequence"/>
</dbReference>
<organism evidence="3 4">
    <name type="scientific">Prorocentrum cordatum</name>
    <dbReference type="NCBI Taxonomy" id="2364126"/>
    <lineage>
        <taxon>Eukaryota</taxon>
        <taxon>Sar</taxon>
        <taxon>Alveolata</taxon>
        <taxon>Dinophyceae</taxon>
        <taxon>Prorocentrales</taxon>
        <taxon>Prorocentraceae</taxon>
        <taxon>Prorocentrum</taxon>
    </lineage>
</organism>
<evidence type="ECO:0000313" key="4">
    <source>
        <dbReference type="Proteomes" id="UP001189429"/>
    </source>
</evidence>
<name>A0ABN9W0F7_9DINO</name>
<dbReference type="InterPro" id="IPR036691">
    <property type="entry name" value="Endo/exonu/phosph_ase_sf"/>
</dbReference>
<feature type="non-terminal residue" evidence="3">
    <location>
        <position position="699"/>
    </location>
</feature>
<evidence type="ECO:0000256" key="1">
    <source>
        <dbReference type="SAM" id="Coils"/>
    </source>
</evidence>
<feature type="coiled-coil region" evidence="1">
    <location>
        <begin position="31"/>
        <end position="86"/>
    </location>
</feature>